<evidence type="ECO:0000313" key="2">
    <source>
        <dbReference type="EMBL" id="VEN58311.1"/>
    </source>
</evidence>
<name>A0A653DFJ3_CALMS</name>
<dbReference type="AlphaFoldDB" id="A0A653DFJ3"/>
<dbReference type="Proteomes" id="UP000410492">
    <property type="component" value="Unassembled WGS sequence"/>
</dbReference>
<feature type="non-terminal residue" evidence="2">
    <location>
        <position position="76"/>
    </location>
</feature>
<accession>A0A653DFJ3</accession>
<reference evidence="2 3" key="1">
    <citation type="submission" date="2019-01" db="EMBL/GenBank/DDBJ databases">
        <authorList>
            <person name="Sayadi A."/>
        </authorList>
    </citation>
    <scope>NUCLEOTIDE SEQUENCE [LARGE SCALE GENOMIC DNA]</scope>
</reference>
<evidence type="ECO:0000313" key="3">
    <source>
        <dbReference type="Proteomes" id="UP000410492"/>
    </source>
</evidence>
<sequence>MDKKRKRRTAVEVCVETPRKKSKLCAKFLFDDETDTVDVEVDNVDSDCDEEISEPSLESTTTKEDDLNRTSPTAGK</sequence>
<gene>
    <name evidence="2" type="ORF">CALMAC_LOCUS16703</name>
</gene>
<feature type="compositionally biased region" description="Acidic residues" evidence="1">
    <location>
        <begin position="44"/>
        <end position="53"/>
    </location>
</feature>
<evidence type="ECO:0000256" key="1">
    <source>
        <dbReference type="SAM" id="MobiDB-lite"/>
    </source>
</evidence>
<organism evidence="2 3">
    <name type="scientific">Callosobruchus maculatus</name>
    <name type="common">Southern cowpea weevil</name>
    <name type="synonym">Pulse bruchid</name>
    <dbReference type="NCBI Taxonomy" id="64391"/>
    <lineage>
        <taxon>Eukaryota</taxon>
        <taxon>Metazoa</taxon>
        <taxon>Ecdysozoa</taxon>
        <taxon>Arthropoda</taxon>
        <taxon>Hexapoda</taxon>
        <taxon>Insecta</taxon>
        <taxon>Pterygota</taxon>
        <taxon>Neoptera</taxon>
        <taxon>Endopterygota</taxon>
        <taxon>Coleoptera</taxon>
        <taxon>Polyphaga</taxon>
        <taxon>Cucujiformia</taxon>
        <taxon>Chrysomeloidea</taxon>
        <taxon>Chrysomelidae</taxon>
        <taxon>Bruchinae</taxon>
        <taxon>Bruchini</taxon>
        <taxon>Callosobruchus</taxon>
    </lineage>
</organism>
<keyword evidence="3" id="KW-1185">Reference proteome</keyword>
<protein>
    <submittedName>
        <fullName evidence="2">Uncharacterized protein</fullName>
    </submittedName>
</protein>
<feature type="region of interest" description="Disordered" evidence="1">
    <location>
        <begin position="44"/>
        <end position="76"/>
    </location>
</feature>
<proteinExistence type="predicted"/>
<dbReference type="EMBL" id="CAACVG010011541">
    <property type="protein sequence ID" value="VEN58311.1"/>
    <property type="molecule type" value="Genomic_DNA"/>
</dbReference>